<accession>A0ABR1M9W0</accession>
<comment type="caution">
    <text evidence="1">The sequence shown here is derived from an EMBL/GenBank/DDBJ whole genome shotgun (WGS) entry which is preliminary data.</text>
</comment>
<dbReference type="EMBL" id="JBBPDW010000022">
    <property type="protein sequence ID" value="KAK7543093.1"/>
    <property type="molecule type" value="Genomic_DNA"/>
</dbReference>
<keyword evidence="2" id="KW-1185">Reference proteome</keyword>
<evidence type="ECO:0000313" key="2">
    <source>
        <dbReference type="Proteomes" id="UP001365128"/>
    </source>
</evidence>
<organism evidence="1 2">
    <name type="scientific">Phyllosticta citricarpa</name>
    <dbReference type="NCBI Taxonomy" id="55181"/>
    <lineage>
        <taxon>Eukaryota</taxon>
        <taxon>Fungi</taxon>
        <taxon>Dikarya</taxon>
        <taxon>Ascomycota</taxon>
        <taxon>Pezizomycotina</taxon>
        <taxon>Dothideomycetes</taxon>
        <taxon>Dothideomycetes incertae sedis</taxon>
        <taxon>Botryosphaeriales</taxon>
        <taxon>Phyllostictaceae</taxon>
        <taxon>Phyllosticta</taxon>
    </lineage>
</organism>
<proteinExistence type="predicted"/>
<dbReference type="Proteomes" id="UP001365128">
    <property type="component" value="Unassembled WGS sequence"/>
</dbReference>
<evidence type="ECO:0000313" key="1">
    <source>
        <dbReference type="EMBL" id="KAK7543093.1"/>
    </source>
</evidence>
<sequence length="240" mass="26692">MNSAREKQSVGVVESAPNGYGRPLFTGSRTGMVDFLICSLSSPSLSLSFPSHSSPFFFFPFFCWRRWKGKLLGIPAHPSTTASVTLHDPTYLPSYISTWLSVAFIHMHRQKRHHSTTPHQIARHTQTGTGRLPSCNVLKLRFTQNVSHCLFACMSGVQRSRPVVLLLLLLILYNTTQHTHTTPARAIITTSANLLAVATTKIISTRATTTTTAAATPTFHFLYIKQTRNGGIRRKLYVHG</sequence>
<reference evidence="1 2" key="1">
    <citation type="submission" date="2024-04" db="EMBL/GenBank/DDBJ databases">
        <title>Phyllosticta paracitricarpa is synonymous to the EU quarantine fungus P. citricarpa based on phylogenomic analyses.</title>
        <authorList>
            <consortium name="Lawrence Berkeley National Laboratory"/>
            <person name="Van Ingen-Buijs V.A."/>
            <person name="Van Westerhoven A.C."/>
            <person name="Haridas S."/>
            <person name="Skiadas P."/>
            <person name="Martin F."/>
            <person name="Groenewald J.Z."/>
            <person name="Crous P.W."/>
            <person name="Seidl M.F."/>
        </authorList>
    </citation>
    <scope>NUCLEOTIDE SEQUENCE [LARGE SCALE GENOMIC DNA]</scope>
    <source>
        <strain evidence="1 2">CBS 122670</strain>
    </source>
</reference>
<gene>
    <name evidence="1" type="ORF">IWX46DRAFT_167988</name>
</gene>
<name>A0ABR1M9W0_9PEZI</name>
<protein>
    <submittedName>
        <fullName evidence="1">Uncharacterized protein</fullName>
    </submittedName>
</protein>